<dbReference type="PROSITE" id="PS00798">
    <property type="entry name" value="ALDOKETO_REDUCTASE_1"/>
    <property type="match status" value="1"/>
</dbReference>
<protein>
    <submittedName>
        <fullName evidence="3">Aldo-keto reductase</fullName>
    </submittedName>
</protein>
<proteinExistence type="evidence at transcript level"/>
<dbReference type="InterPro" id="IPR020471">
    <property type="entry name" value="AKR"/>
</dbReference>
<feature type="non-terminal residue" evidence="3">
    <location>
        <position position="184"/>
    </location>
</feature>
<dbReference type="AlphaFoldDB" id="U5KC02"/>
<evidence type="ECO:0000256" key="1">
    <source>
        <dbReference type="SAM" id="SignalP"/>
    </source>
</evidence>
<organism evidence="3">
    <name type="scientific">Agrotis ipsilon</name>
    <name type="common">Black cutworm moth</name>
    <dbReference type="NCBI Taxonomy" id="56364"/>
    <lineage>
        <taxon>Eukaryota</taxon>
        <taxon>Metazoa</taxon>
        <taxon>Ecdysozoa</taxon>
        <taxon>Arthropoda</taxon>
        <taxon>Hexapoda</taxon>
        <taxon>Insecta</taxon>
        <taxon>Pterygota</taxon>
        <taxon>Neoptera</taxon>
        <taxon>Endopterygota</taxon>
        <taxon>Lepidoptera</taxon>
        <taxon>Glossata</taxon>
        <taxon>Ditrysia</taxon>
        <taxon>Noctuoidea</taxon>
        <taxon>Noctuidae</taxon>
        <taxon>Noctuinae</taxon>
        <taxon>Noctuini</taxon>
        <taxon>Agrotis</taxon>
    </lineage>
</organism>
<feature type="signal peptide" evidence="1">
    <location>
        <begin position="1"/>
        <end position="30"/>
    </location>
</feature>
<reference evidence="3" key="2">
    <citation type="journal article" date="2013" name="BMC Genomics">
        <title>Identification of genes expressed in the sex pheromone gland of the black cutworm Agrotis ipsilon with putative roles in sex pheromone biosynthesis and transport.</title>
        <authorList>
            <person name="Gu S.H."/>
            <person name="Wu K.M."/>
            <person name="Guo Y.Y."/>
            <person name="Pickett J.A."/>
            <person name="Field L.M."/>
            <person name="Zhou J.J."/>
            <person name="Zhang Y.J."/>
        </authorList>
    </citation>
    <scope>NUCLEOTIDE SEQUENCE</scope>
</reference>
<dbReference type="InterPro" id="IPR023210">
    <property type="entry name" value="NADP_OxRdtase_dom"/>
</dbReference>
<dbReference type="InterPro" id="IPR018170">
    <property type="entry name" value="Aldo/ket_reductase_CS"/>
</dbReference>
<reference evidence="3" key="1">
    <citation type="submission" date="2012-10" db="EMBL/GenBank/DDBJ databases">
        <authorList>
            <person name="Gu S.-H."/>
            <person name="Zhou J.-J."/>
            <person name="Guo Y.-Y."/>
            <person name="Zhang Y.-J."/>
        </authorList>
    </citation>
    <scope>NUCLEOTIDE SEQUENCE</scope>
</reference>
<name>U5KC02_AGRIP</name>
<evidence type="ECO:0000259" key="2">
    <source>
        <dbReference type="Pfam" id="PF00248"/>
    </source>
</evidence>
<feature type="domain" description="NADP-dependent oxidoreductase" evidence="2">
    <location>
        <begin position="101"/>
        <end position="184"/>
    </location>
</feature>
<dbReference type="Gene3D" id="3.20.20.100">
    <property type="entry name" value="NADP-dependent oxidoreductase domain"/>
    <property type="match status" value="1"/>
</dbReference>
<dbReference type="PANTHER" id="PTHR11732">
    <property type="entry name" value="ALDO/KETO REDUCTASE"/>
    <property type="match status" value="1"/>
</dbReference>
<accession>U5KC02</accession>
<dbReference type="InterPro" id="IPR036812">
    <property type="entry name" value="NAD(P)_OxRdtase_dom_sf"/>
</dbReference>
<dbReference type="GO" id="GO:0016491">
    <property type="term" value="F:oxidoreductase activity"/>
    <property type="evidence" value="ECO:0007669"/>
    <property type="project" value="InterPro"/>
</dbReference>
<dbReference type="SUPFAM" id="SSF51430">
    <property type="entry name" value="NAD(P)-linked oxidoreductase"/>
    <property type="match status" value="1"/>
</dbReference>
<evidence type="ECO:0000313" key="3">
    <source>
        <dbReference type="EMBL" id="AGQ45619.1"/>
    </source>
</evidence>
<sequence length="184" mass="20817">ITLPKSFKMKCVSVFLLTLCLFVMGKTARARYESTTVRQTATKKSTIHVITDEEYNRKIEELITGKTKYGRMESMLYLPLADGHEIPVLALGTALTDPRLIQHVIGAAIDMGYRAIDTAYIYGNEKAIGQAIKAKIDDGTVRREDLFIMSKLWSTYHRTDLVEVACKASLENLGLDYFDLYMIH</sequence>
<dbReference type="PRINTS" id="PR00069">
    <property type="entry name" value="ALDKETRDTASE"/>
</dbReference>
<dbReference type="EMBL" id="KC007354">
    <property type="protein sequence ID" value="AGQ45619.1"/>
    <property type="molecule type" value="mRNA"/>
</dbReference>
<keyword evidence="1" id="KW-0732">Signal</keyword>
<feature type="chain" id="PRO_5004662105" evidence="1">
    <location>
        <begin position="31"/>
        <end position="184"/>
    </location>
</feature>
<dbReference type="Pfam" id="PF00248">
    <property type="entry name" value="Aldo_ket_red"/>
    <property type="match status" value="1"/>
</dbReference>
<feature type="non-terminal residue" evidence="3">
    <location>
        <position position="1"/>
    </location>
</feature>